<dbReference type="AlphaFoldDB" id="A0A9Q1HAX3"/>
<name>A0A9Q1HAX3_HOLLE</name>
<gene>
    <name evidence="1" type="ORF">HOLleu_16874</name>
</gene>
<accession>A0A9Q1HAX3</accession>
<proteinExistence type="predicted"/>
<protein>
    <submittedName>
        <fullName evidence="1">Uncharacterized protein</fullName>
    </submittedName>
</protein>
<comment type="caution">
    <text evidence="1">The sequence shown here is derived from an EMBL/GenBank/DDBJ whole genome shotgun (WGS) entry which is preliminary data.</text>
</comment>
<reference evidence="1" key="1">
    <citation type="submission" date="2021-10" db="EMBL/GenBank/DDBJ databases">
        <title>Tropical sea cucumber genome reveals ecological adaptation and Cuvierian tubules defense mechanism.</title>
        <authorList>
            <person name="Chen T."/>
        </authorList>
    </citation>
    <scope>NUCLEOTIDE SEQUENCE</scope>
    <source>
        <strain evidence="1">Nanhai2018</strain>
        <tissue evidence="1">Muscle</tissue>
    </source>
</reference>
<evidence type="ECO:0000313" key="1">
    <source>
        <dbReference type="EMBL" id="KAJ8039225.1"/>
    </source>
</evidence>
<evidence type="ECO:0000313" key="2">
    <source>
        <dbReference type="Proteomes" id="UP001152320"/>
    </source>
</evidence>
<sequence>MHQLRDRTLRDQFAREACEAWVRRELRKADFATTDAVNGPPFKKMRKVALLFFNESKPVRASIRSAHFEDHHDGEPEQRTLLKEVMELRAEVSSLKSVVSEVGELRAAFKELLDRKTDLADIKCYSCGRKGH</sequence>
<dbReference type="EMBL" id="JAIZAY010000007">
    <property type="protein sequence ID" value="KAJ8039225.1"/>
    <property type="molecule type" value="Genomic_DNA"/>
</dbReference>
<dbReference type="Proteomes" id="UP001152320">
    <property type="component" value="Chromosome 7"/>
</dbReference>
<keyword evidence="2" id="KW-1185">Reference proteome</keyword>
<organism evidence="1 2">
    <name type="scientific">Holothuria leucospilota</name>
    <name type="common">Black long sea cucumber</name>
    <name type="synonym">Mertensiothuria leucospilota</name>
    <dbReference type="NCBI Taxonomy" id="206669"/>
    <lineage>
        <taxon>Eukaryota</taxon>
        <taxon>Metazoa</taxon>
        <taxon>Echinodermata</taxon>
        <taxon>Eleutherozoa</taxon>
        <taxon>Echinozoa</taxon>
        <taxon>Holothuroidea</taxon>
        <taxon>Aspidochirotacea</taxon>
        <taxon>Aspidochirotida</taxon>
        <taxon>Holothuriidae</taxon>
        <taxon>Holothuria</taxon>
    </lineage>
</organism>